<comment type="caution">
    <text evidence="2">The sequence shown here is derived from an EMBL/GenBank/DDBJ whole genome shotgun (WGS) entry which is preliminary data.</text>
</comment>
<feature type="compositionally biased region" description="Basic and acidic residues" evidence="1">
    <location>
        <begin position="1"/>
        <end position="38"/>
    </location>
</feature>
<evidence type="ECO:0000313" key="2">
    <source>
        <dbReference type="EMBL" id="KAG0585786.1"/>
    </source>
</evidence>
<organism evidence="2 3">
    <name type="scientific">Ceratodon purpureus</name>
    <name type="common">Fire moss</name>
    <name type="synonym">Dicranum purpureum</name>
    <dbReference type="NCBI Taxonomy" id="3225"/>
    <lineage>
        <taxon>Eukaryota</taxon>
        <taxon>Viridiplantae</taxon>
        <taxon>Streptophyta</taxon>
        <taxon>Embryophyta</taxon>
        <taxon>Bryophyta</taxon>
        <taxon>Bryophytina</taxon>
        <taxon>Bryopsida</taxon>
        <taxon>Dicranidae</taxon>
        <taxon>Pseudoditrichales</taxon>
        <taxon>Ditrichaceae</taxon>
        <taxon>Ceratodon</taxon>
    </lineage>
</organism>
<feature type="region of interest" description="Disordered" evidence="1">
    <location>
        <begin position="1"/>
        <end position="45"/>
    </location>
</feature>
<gene>
    <name evidence="2" type="ORF">KC19_2G038900</name>
</gene>
<accession>A0A8T0ISN6</accession>
<proteinExistence type="predicted"/>
<sequence>MVPEGSRTREREGRGAGRGGSRREPRRECGRARARERVPTSAGRRSMLQIRQATGGCTSPSRLRWITPNKLSAYPVQRGIRLAGAARHSLPPALDSTIRCRCG</sequence>
<evidence type="ECO:0000256" key="1">
    <source>
        <dbReference type="SAM" id="MobiDB-lite"/>
    </source>
</evidence>
<reference evidence="2" key="1">
    <citation type="submission" date="2020-06" db="EMBL/GenBank/DDBJ databases">
        <title>WGS assembly of Ceratodon purpureus strain R40.</title>
        <authorList>
            <person name="Carey S.B."/>
            <person name="Jenkins J."/>
            <person name="Shu S."/>
            <person name="Lovell J.T."/>
            <person name="Sreedasyam A."/>
            <person name="Maumus F."/>
            <person name="Tiley G.P."/>
            <person name="Fernandez-Pozo N."/>
            <person name="Barry K."/>
            <person name="Chen C."/>
            <person name="Wang M."/>
            <person name="Lipzen A."/>
            <person name="Daum C."/>
            <person name="Saski C.A."/>
            <person name="Payton A.C."/>
            <person name="Mcbreen J.C."/>
            <person name="Conrad R.E."/>
            <person name="Kollar L.M."/>
            <person name="Olsson S."/>
            <person name="Huttunen S."/>
            <person name="Landis J.B."/>
            <person name="Wickett N.J."/>
            <person name="Johnson M.G."/>
            <person name="Rensing S.A."/>
            <person name="Grimwood J."/>
            <person name="Schmutz J."/>
            <person name="Mcdaniel S.F."/>
        </authorList>
    </citation>
    <scope>NUCLEOTIDE SEQUENCE</scope>
    <source>
        <strain evidence="2">R40</strain>
    </source>
</reference>
<evidence type="ECO:0000313" key="3">
    <source>
        <dbReference type="Proteomes" id="UP000822688"/>
    </source>
</evidence>
<dbReference type="EMBL" id="CM026422">
    <property type="protein sequence ID" value="KAG0585786.1"/>
    <property type="molecule type" value="Genomic_DNA"/>
</dbReference>
<name>A0A8T0ISN6_CERPU</name>
<dbReference type="AlphaFoldDB" id="A0A8T0ISN6"/>
<protein>
    <submittedName>
        <fullName evidence="2">Uncharacterized protein</fullName>
    </submittedName>
</protein>
<dbReference type="Proteomes" id="UP000822688">
    <property type="component" value="Chromosome 2"/>
</dbReference>
<keyword evidence="3" id="KW-1185">Reference proteome</keyword>